<dbReference type="InterPro" id="IPR001529">
    <property type="entry name" value="Zn_ribbon_RPB9"/>
</dbReference>
<dbReference type="GO" id="GO:0008270">
    <property type="term" value="F:zinc ion binding"/>
    <property type="evidence" value="ECO:0007669"/>
    <property type="project" value="UniProtKB-KW"/>
</dbReference>
<evidence type="ECO:0000256" key="2">
    <source>
        <dbReference type="ARBA" id="ARBA00022478"/>
    </source>
</evidence>
<dbReference type="GO" id="GO:0003676">
    <property type="term" value="F:nucleic acid binding"/>
    <property type="evidence" value="ECO:0007669"/>
    <property type="project" value="InterPro"/>
</dbReference>
<evidence type="ECO:0000256" key="4">
    <source>
        <dbReference type="ARBA" id="ARBA00022771"/>
    </source>
</evidence>
<feature type="domain" description="TFIIS-type" evidence="10">
    <location>
        <begin position="114"/>
        <end position="156"/>
    </location>
</feature>
<keyword evidence="6 9" id="KW-0804">Transcription</keyword>
<keyword evidence="3 9" id="KW-0479">Metal-binding</keyword>
<dbReference type="InterPro" id="IPR034012">
    <property type="entry name" value="Zn_ribbon_RPB9_C"/>
</dbReference>
<name>F1LFF0_ASCSU</name>
<dbReference type="GO" id="GO:0006367">
    <property type="term" value="P:transcription initiation at RNA polymerase II promoter"/>
    <property type="evidence" value="ECO:0007669"/>
    <property type="project" value="TreeGrafter"/>
</dbReference>
<evidence type="ECO:0000256" key="9">
    <source>
        <dbReference type="RuleBase" id="RU003474"/>
    </source>
</evidence>
<evidence type="ECO:0000313" key="11">
    <source>
        <dbReference type="EMBL" id="ADY48854.1"/>
    </source>
</evidence>
<dbReference type="PANTHER" id="PTHR11239:SF1">
    <property type="entry name" value="DNA-DIRECTED RNA POLYMERASE II SUBUNIT RPB9"/>
    <property type="match status" value="1"/>
</dbReference>
<keyword evidence="5" id="KW-0862">Zinc</keyword>
<evidence type="ECO:0000256" key="7">
    <source>
        <dbReference type="ARBA" id="ARBA00023242"/>
    </source>
</evidence>
<dbReference type="PANTHER" id="PTHR11239">
    <property type="entry name" value="DNA-DIRECTED RNA POLYMERASE"/>
    <property type="match status" value="1"/>
</dbReference>
<organism evidence="11">
    <name type="scientific">Ascaris suum</name>
    <name type="common">Pig roundworm</name>
    <name type="synonym">Ascaris lumbricoides</name>
    <dbReference type="NCBI Taxonomy" id="6253"/>
    <lineage>
        <taxon>Eukaryota</taxon>
        <taxon>Metazoa</taxon>
        <taxon>Ecdysozoa</taxon>
        <taxon>Nematoda</taxon>
        <taxon>Chromadorea</taxon>
        <taxon>Rhabditida</taxon>
        <taxon>Spirurina</taxon>
        <taxon>Ascaridomorpha</taxon>
        <taxon>Ascaridoidea</taxon>
        <taxon>Ascarididae</taxon>
        <taxon>Ascaris</taxon>
    </lineage>
</organism>
<keyword evidence="2 9" id="KW-0240">DNA-directed RNA polymerase</keyword>
<dbReference type="SMART" id="SM00661">
    <property type="entry name" value="RPOL9"/>
    <property type="match status" value="1"/>
</dbReference>
<dbReference type="InterPro" id="IPR019761">
    <property type="entry name" value="DNA-dir_RNA_pol-M_15_CS"/>
</dbReference>
<dbReference type="GO" id="GO:0001193">
    <property type="term" value="P:maintenance of transcriptional fidelity during transcription elongation by RNA polymerase II"/>
    <property type="evidence" value="ECO:0007669"/>
    <property type="project" value="TreeGrafter"/>
</dbReference>
<dbReference type="Pfam" id="PF02150">
    <property type="entry name" value="Zn_ribbon_RPB9"/>
    <property type="match status" value="1"/>
</dbReference>
<dbReference type="GO" id="GO:0005665">
    <property type="term" value="C:RNA polymerase II, core complex"/>
    <property type="evidence" value="ECO:0007669"/>
    <property type="project" value="TreeGrafter"/>
</dbReference>
<sequence length="156" mass="17940">MECSVTEVNSRHCRSYRPLPLMSRKPTPAVGGSILHKWVLSMSTTMEFCSECNNLLYPLENVEKRVLMNSCRTCGYLEKAKNPCVYVRRVETEQDELARINPDVISDPTMPRTNVHPCPACGSMDAVYFQGRLKSAEEKMSPFYVCRNRNCLHRWT</sequence>
<dbReference type="InterPro" id="IPR001222">
    <property type="entry name" value="Znf_TFIIS"/>
</dbReference>
<dbReference type="PROSITE" id="PS51133">
    <property type="entry name" value="ZF_TFIIS_2"/>
    <property type="match status" value="1"/>
</dbReference>
<keyword evidence="7" id="KW-0539">Nucleus</keyword>
<evidence type="ECO:0000256" key="8">
    <source>
        <dbReference type="PROSITE-ProRule" id="PRU00472"/>
    </source>
</evidence>
<dbReference type="AlphaFoldDB" id="F1LFF0"/>
<dbReference type="InterPro" id="IPR012164">
    <property type="entry name" value="Rpa12/Rpb9/Rpc10/TFS"/>
</dbReference>
<dbReference type="PROSITE" id="PS01030">
    <property type="entry name" value="RNA_POL_M_15KD"/>
    <property type="match status" value="1"/>
</dbReference>
<accession>F1LFF0</accession>
<keyword evidence="4 8" id="KW-0863">Zinc-finger</keyword>
<dbReference type="EMBL" id="JI211036">
    <property type="protein sequence ID" value="ADY48854.1"/>
    <property type="molecule type" value="mRNA"/>
</dbReference>
<evidence type="ECO:0000259" key="10">
    <source>
        <dbReference type="PROSITE" id="PS51133"/>
    </source>
</evidence>
<dbReference type="GO" id="GO:0006283">
    <property type="term" value="P:transcription-coupled nucleotide-excision repair"/>
    <property type="evidence" value="ECO:0007669"/>
    <property type="project" value="TreeGrafter"/>
</dbReference>
<dbReference type="CDD" id="cd10508">
    <property type="entry name" value="Zn-ribbon_RPB9"/>
    <property type="match status" value="1"/>
</dbReference>
<protein>
    <submittedName>
        <fullName evidence="11">DNA-directed RNA polymerase II subunit RPB9</fullName>
    </submittedName>
</protein>
<dbReference type="GO" id="GO:0003899">
    <property type="term" value="F:DNA-directed RNA polymerase activity"/>
    <property type="evidence" value="ECO:0007669"/>
    <property type="project" value="InterPro"/>
</dbReference>
<reference evidence="11" key="1">
    <citation type="journal article" date="2011" name="Genome Res.">
        <title>Deep small RNA sequencing from the nematode Ascaris reveals conservation, functional diversification, and novel developmental profiles.</title>
        <authorList>
            <person name="Wang J."/>
            <person name="Czech B."/>
            <person name="Crunk A."/>
            <person name="Wallace A."/>
            <person name="Mitreva M."/>
            <person name="Hannon G.J."/>
            <person name="Davis R.E."/>
        </authorList>
    </citation>
    <scope>NUCLEOTIDE SEQUENCE</scope>
</reference>
<proteinExistence type="evidence at transcript level"/>
<dbReference type="SMART" id="SM00440">
    <property type="entry name" value="ZnF_C2C2"/>
    <property type="match status" value="1"/>
</dbReference>
<dbReference type="Pfam" id="PF01096">
    <property type="entry name" value="Zn_ribbon_TFIIS"/>
    <property type="match status" value="1"/>
</dbReference>
<dbReference type="Gene3D" id="2.20.25.10">
    <property type="match status" value="2"/>
</dbReference>
<evidence type="ECO:0000256" key="1">
    <source>
        <dbReference type="ARBA" id="ARBA00004604"/>
    </source>
</evidence>
<evidence type="ECO:0000256" key="5">
    <source>
        <dbReference type="ARBA" id="ARBA00022833"/>
    </source>
</evidence>
<comment type="similarity">
    <text evidence="9">Belongs to the archaeal rpoM/eukaryotic RPA12/RPB9/RPC11 RNA polymerase family.</text>
</comment>
<evidence type="ECO:0000256" key="3">
    <source>
        <dbReference type="ARBA" id="ARBA00022723"/>
    </source>
</evidence>
<evidence type="ECO:0000256" key="6">
    <source>
        <dbReference type="ARBA" id="ARBA00023163"/>
    </source>
</evidence>
<dbReference type="GO" id="GO:0005730">
    <property type="term" value="C:nucleolus"/>
    <property type="evidence" value="ECO:0007669"/>
    <property type="project" value="UniProtKB-SubCell"/>
</dbReference>
<dbReference type="SUPFAM" id="SSF57783">
    <property type="entry name" value="Zinc beta-ribbon"/>
    <property type="match status" value="2"/>
</dbReference>
<comment type="subcellular location">
    <subcellularLocation>
        <location evidence="1">Nucleus</location>
        <location evidence="1">Nucleolus</location>
    </subcellularLocation>
</comment>